<evidence type="ECO:0000256" key="10">
    <source>
        <dbReference type="HAMAP-Rule" id="MF_00155"/>
    </source>
</evidence>
<dbReference type="NCBIfam" id="NF003465">
    <property type="entry name" value="PRK05089.1"/>
    <property type="match status" value="1"/>
</dbReference>
<evidence type="ECO:0000313" key="13">
    <source>
        <dbReference type="Proteomes" id="UP001321492"/>
    </source>
</evidence>
<gene>
    <name evidence="10" type="primary">ctaG</name>
    <name evidence="12" type="ORF">QNA08_06365</name>
</gene>
<evidence type="ECO:0000256" key="9">
    <source>
        <dbReference type="ARBA" id="ARBA00023136"/>
    </source>
</evidence>
<evidence type="ECO:0000256" key="6">
    <source>
        <dbReference type="ARBA" id="ARBA00022968"/>
    </source>
</evidence>
<feature type="topological domain" description="Periplasmic" evidence="10">
    <location>
        <begin position="45"/>
        <end position="209"/>
    </location>
</feature>
<feature type="transmembrane region" description="Helical" evidence="11">
    <location>
        <begin position="25"/>
        <end position="45"/>
    </location>
</feature>
<evidence type="ECO:0000313" key="12">
    <source>
        <dbReference type="EMBL" id="MDJ1157854.1"/>
    </source>
</evidence>
<keyword evidence="8 10" id="KW-0186">Copper</keyword>
<keyword evidence="7 10" id="KW-1133">Transmembrane helix</keyword>
<keyword evidence="13" id="KW-1185">Reference proteome</keyword>
<evidence type="ECO:0000256" key="5">
    <source>
        <dbReference type="ARBA" id="ARBA00022692"/>
    </source>
</evidence>
<keyword evidence="5 10" id="KW-0812">Transmembrane</keyword>
<dbReference type="Gene3D" id="2.60.370.10">
    <property type="entry name" value="Ctag/Cox11"/>
    <property type="match status" value="1"/>
</dbReference>
<proteinExistence type="inferred from homology"/>
<comment type="function">
    <text evidence="1 10">Exerts its effect at some terminal stage of cytochrome c oxidase synthesis, probably by being involved in the insertion of the copper B into subunit I.</text>
</comment>
<protein>
    <recommendedName>
        <fullName evidence="4 10">Cytochrome c oxidase assembly protein CtaG</fullName>
    </recommendedName>
</protein>
<dbReference type="HAMAP" id="MF_00155">
    <property type="entry name" value="CtaG"/>
    <property type="match status" value="1"/>
</dbReference>
<evidence type="ECO:0000256" key="11">
    <source>
        <dbReference type="SAM" id="Phobius"/>
    </source>
</evidence>
<evidence type="ECO:0000256" key="4">
    <source>
        <dbReference type="ARBA" id="ARBA00015384"/>
    </source>
</evidence>
<evidence type="ECO:0000256" key="3">
    <source>
        <dbReference type="ARBA" id="ARBA00009620"/>
    </source>
</evidence>
<dbReference type="PANTHER" id="PTHR21320:SF3">
    <property type="entry name" value="CYTOCHROME C OXIDASE ASSEMBLY PROTEIN COX11, MITOCHONDRIAL-RELATED"/>
    <property type="match status" value="1"/>
</dbReference>
<accession>A0ABT7AG83</accession>
<dbReference type="Proteomes" id="UP001321492">
    <property type="component" value="Unassembled WGS sequence"/>
</dbReference>
<comment type="similarity">
    <text evidence="3 10">Belongs to the COX11/CtaG family.</text>
</comment>
<comment type="subcellular location">
    <subcellularLocation>
        <location evidence="2 10">Cell inner membrane</location>
        <topology evidence="2 10">Single-pass type II membrane protein</topology>
        <orientation evidence="2 10">Periplasmic side</orientation>
    </subcellularLocation>
</comment>
<evidence type="ECO:0000256" key="7">
    <source>
        <dbReference type="ARBA" id="ARBA00022989"/>
    </source>
</evidence>
<dbReference type="InterPro" id="IPR023471">
    <property type="entry name" value="CtaG/Cox11_dom_sf"/>
</dbReference>
<dbReference type="RefSeq" id="WP_283739850.1">
    <property type="nucleotide sequence ID" value="NZ_JASJEV010000003.1"/>
</dbReference>
<organism evidence="12 13">
    <name type="scientific">Chelatococcus albus</name>
    <dbReference type="NCBI Taxonomy" id="3047466"/>
    <lineage>
        <taxon>Bacteria</taxon>
        <taxon>Pseudomonadati</taxon>
        <taxon>Pseudomonadota</taxon>
        <taxon>Alphaproteobacteria</taxon>
        <taxon>Hyphomicrobiales</taxon>
        <taxon>Chelatococcaceae</taxon>
        <taxon>Chelatococcus</taxon>
    </lineage>
</organism>
<keyword evidence="10" id="KW-0997">Cell inner membrane</keyword>
<dbReference type="EMBL" id="JASJEV010000003">
    <property type="protein sequence ID" value="MDJ1157854.1"/>
    <property type="molecule type" value="Genomic_DNA"/>
</dbReference>
<reference evidence="12 13" key="1">
    <citation type="submission" date="2023-05" db="EMBL/GenBank/DDBJ databases">
        <title>Chelatococcus sp. nov., a moderately thermophilic bacterium isolated from hot spring microbial mat.</title>
        <authorList>
            <person name="Hu C.-J."/>
            <person name="Li W.-J."/>
        </authorList>
    </citation>
    <scope>NUCLEOTIDE SEQUENCE [LARGE SCALE GENOMIC DNA]</scope>
    <source>
        <strain evidence="12 13">SYSU G07232</strain>
    </source>
</reference>
<sequence length="209" mass="21965">MTTDQESTSGMPATKAEAAARRVRTTGLICAGIAVGMVGLAYASVPLYNLFCQVTGYGGTPQVSAANGSTVSERVVSVRFDANVAPGISWRFTPEQPVVDVRLGETATVFYKLTNTGTRPSTGIATFNVQPELAGAYFNKIQCFCFTEQTLQPGETIEAPVVFFVDPAILKEPDIKDIETITLSYTVFPSKGGAPVAAATGGGADKPKL</sequence>
<keyword evidence="6 10" id="KW-0735">Signal-anchor</keyword>
<evidence type="ECO:0000256" key="8">
    <source>
        <dbReference type="ARBA" id="ARBA00023008"/>
    </source>
</evidence>
<keyword evidence="9 10" id="KW-0472">Membrane</keyword>
<evidence type="ECO:0000256" key="1">
    <source>
        <dbReference type="ARBA" id="ARBA00004007"/>
    </source>
</evidence>
<evidence type="ECO:0000256" key="2">
    <source>
        <dbReference type="ARBA" id="ARBA00004382"/>
    </source>
</evidence>
<dbReference type="SUPFAM" id="SSF110111">
    <property type="entry name" value="Ctag/Cox11"/>
    <property type="match status" value="1"/>
</dbReference>
<keyword evidence="10" id="KW-1003">Cell membrane</keyword>
<dbReference type="Pfam" id="PF04442">
    <property type="entry name" value="CtaG_Cox11"/>
    <property type="match status" value="1"/>
</dbReference>
<comment type="caution">
    <text evidence="12">The sequence shown here is derived from an EMBL/GenBank/DDBJ whole genome shotgun (WGS) entry which is preliminary data.</text>
</comment>
<feature type="topological domain" description="Cytoplasmic" evidence="10">
    <location>
        <begin position="1"/>
        <end position="23"/>
    </location>
</feature>
<name>A0ABT7AG83_9HYPH</name>
<dbReference type="PANTHER" id="PTHR21320">
    <property type="entry name" value="CYTOCHROME C OXIDASE ASSEMBLY PROTEIN COX11-RELATED"/>
    <property type="match status" value="1"/>
</dbReference>
<dbReference type="InterPro" id="IPR007533">
    <property type="entry name" value="Cyt_c_oxidase_assmbl_CtaG"/>
</dbReference>
<dbReference type="PIRSF" id="PIRSF005413">
    <property type="entry name" value="COX11"/>
    <property type="match status" value="1"/>
</dbReference>